<dbReference type="SMART" id="SM00382">
    <property type="entry name" value="AAA"/>
    <property type="match status" value="1"/>
</dbReference>
<feature type="domain" description="Bacterial type II secretion system protein E" evidence="4">
    <location>
        <begin position="403"/>
        <end position="417"/>
    </location>
</feature>
<dbReference type="InterPro" id="IPR027417">
    <property type="entry name" value="P-loop_NTPase"/>
</dbReference>
<dbReference type="PANTHER" id="PTHR30258:SF13">
    <property type="entry name" value="SECRETION PATHWAY ATPASE-RELATED"/>
    <property type="match status" value="1"/>
</dbReference>
<dbReference type="InterPro" id="IPR003593">
    <property type="entry name" value="AAA+_ATPase"/>
</dbReference>
<dbReference type="Gene3D" id="3.30.300.160">
    <property type="entry name" value="Type II secretion system, protein E, N-terminal domain"/>
    <property type="match status" value="1"/>
</dbReference>
<dbReference type="SUPFAM" id="SSF160246">
    <property type="entry name" value="EspE N-terminal domain-like"/>
    <property type="match status" value="1"/>
</dbReference>
<keyword evidence="2" id="KW-0547">Nucleotide-binding</keyword>
<evidence type="ECO:0000313" key="5">
    <source>
        <dbReference type="EMBL" id="MFC4361382.1"/>
    </source>
</evidence>
<dbReference type="InterPro" id="IPR007831">
    <property type="entry name" value="T2SS_GspE_N"/>
</dbReference>
<dbReference type="PROSITE" id="PS00662">
    <property type="entry name" value="T2SP_E"/>
    <property type="match status" value="1"/>
</dbReference>
<dbReference type="Gene3D" id="3.30.450.90">
    <property type="match status" value="1"/>
</dbReference>
<sequence>MNQLATPDRPLELRNILLALVEDGRVSQGDANLLSGTPLSGKQKEKNPLSIIAGRKLVDQSSSGKTLDGERLSRWLAERAKLDWCNIDPLEINVSKITEVMSFAFAKRHKILCVAVKPDELIVATAEPHVHTWVEQLTHTARRHITKVIADPDDIERYTVEFYSLAKSISGVGGAATSVVNNFEQLLEVGAVKDPEANDQHIVNIVDWLLQYAFEQRASDIHLEPRRTVGRVRFRIDGVLHQVYELPMNVATAVTSRLKVLGRMNVAEKRKPQDGRIKTKSPEGNEVELRLSTLPTAFGEKMVLRIFDPDVLLRSFEQLGLVGEDLALWQDMLSRPNGIVLVTGPTGSGKTTTLYSSLKRIATDEVNVSTIEDPIEMVEDAFNQTQVQHNIGLDFAAGIRTLMRQDPDIIMVGEIRDIETAEMAIQASLTGHLVLSTLHTNDAPAAIARMVDLGVPSYLIKASVLGVMAQRLVRTLCPHCKEATEVDAAAWQQLVAPWKAQAPAKIYKPVGCLECRNTGYLGRLAIYEIMMLSDSVKALIKDDGDLMVLRKQAVKEGMRTLRLSGAQKVGAGLTTIEEVMRVAPAPDRD</sequence>
<keyword evidence="3" id="KW-0067">ATP-binding</keyword>
<dbReference type="EMBL" id="JBHSCX010000003">
    <property type="protein sequence ID" value="MFC4361382.1"/>
    <property type="molecule type" value="Genomic_DNA"/>
</dbReference>
<comment type="similarity">
    <text evidence="1">Belongs to the GSP E family.</text>
</comment>
<accession>A0ABV8V2N0</accession>
<evidence type="ECO:0000256" key="2">
    <source>
        <dbReference type="ARBA" id="ARBA00022741"/>
    </source>
</evidence>
<dbReference type="RefSeq" id="WP_290259788.1">
    <property type="nucleotide sequence ID" value="NZ_JAUFQG010000004.1"/>
</dbReference>
<dbReference type="CDD" id="cd01129">
    <property type="entry name" value="PulE-GspE-like"/>
    <property type="match status" value="1"/>
</dbReference>
<gene>
    <name evidence="5" type="ORF">ACFOX3_03655</name>
</gene>
<name>A0ABV8V2N0_9GAMM</name>
<dbReference type="Gene3D" id="3.40.50.300">
    <property type="entry name" value="P-loop containing nucleotide triphosphate hydrolases"/>
    <property type="match status" value="1"/>
</dbReference>
<proteinExistence type="inferred from homology"/>
<evidence type="ECO:0000256" key="3">
    <source>
        <dbReference type="ARBA" id="ARBA00022840"/>
    </source>
</evidence>
<dbReference type="PANTHER" id="PTHR30258">
    <property type="entry name" value="TYPE II SECRETION SYSTEM PROTEIN GSPE-RELATED"/>
    <property type="match status" value="1"/>
</dbReference>
<dbReference type="Pfam" id="PF00437">
    <property type="entry name" value="T2SSE"/>
    <property type="match status" value="1"/>
</dbReference>
<dbReference type="Pfam" id="PF05157">
    <property type="entry name" value="MshEN"/>
    <property type="match status" value="1"/>
</dbReference>
<keyword evidence="6" id="KW-1185">Reference proteome</keyword>
<dbReference type="SUPFAM" id="SSF52540">
    <property type="entry name" value="P-loop containing nucleoside triphosphate hydrolases"/>
    <property type="match status" value="1"/>
</dbReference>
<evidence type="ECO:0000256" key="1">
    <source>
        <dbReference type="ARBA" id="ARBA00006611"/>
    </source>
</evidence>
<evidence type="ECO:0000259" key="4">
    <source>
        <dbReference type="PROSITE" id="PS00662"/>
    </source>
</evidence>
<dbReference type="InterPro" id="IPR001482">
    <property type="entry name" value="T2SS/T4SS_dom"/>
</dbReference>
<evidence type="ECO:0000313" key="6">
    <source>
        <dbReference type="Proteomes" id="UP001595840"/>
    </source>
</evidence>
<reference evidence="6" key="1">
    <citation type="journal article" date="2019" name="Int. J. Syst. Evol. Microbiol.">
        <title>The Global Catalogue of Microorganisms (GCM) 10K type strain sequencing project: providing services to taxonomists for standard genome sequencing and annotation.</title>
        <authorList>
            <consortium name="The Broad Institute Genomics Platform"/>
            <consortium name="The Broad Institute Genome Sequencing Center for Infectious Disease"/>
            <person name="Wu L."/>
            <person name="Ma J."/>
        </authorList>
    </citation>
    <scope>NUCLEOTIDE SEQUENCE [LARGE SCALE GENOMIC DNA]</scope>
    <source>
        <strain evidence="6">CECT 8570</strain>
    </source>
</reference>
<dbReference type="InterPro" id="IPR037257">
    <property type="entry name" value="T2SS_E_N_sf"/>
</dbReference>
<organism evidence="5 6">
    <name type="scientific">Simiduia curdlanivorans</name>
    <dbReference type="NCBI Taxonomy" id="1492769"/>
    <lineage>
        <taxon>Bacteria</taxon>
        <taxon>Pseudomonadati</taxon>
        <taxon>Pseudomonadota</taxon>
        <taxon>Gammaproteobacteria</taxon>
        <taxon>Cellvibrionales</taxon>
        <taxon>Cellvibrionaceae</taxon>
        <taxon>Simiduia</taxon>
    </lineage>
</organism>
<protein>
    <submittedName>
        <fullName evidence="5">GspE/PulE family protein</fullName>
    </submittedName>
</protein>
<dbReference type="Proteomes" id="UP001595840">
    <property type="component" value="Unassembled WGS sequence"/>
</dbReference>
<comment type="caution">
    <text evidence="5">The sequence shown here is derived from an EMBL/GenBank/DDBJ whole genome shotgun (WGS) entry which is preliminary data.</text>
</comment>